<feature type="transmembrane region" description="Helical" evidence="1">
    <location>
        <begin position="113"/>
        <end position="133"/>
    </location>
</feature>
<dbReference type="Proteomes" id="UP001612928">
    <property type="component" value="Unassembled WGS sequence"/>
</dbReference>
<sequence>MLTLVLAGLPQLLSAEYPFVGLDAADYGHEGSRTDAQGATVTVVATTHTPVALRLLEYALSSGLLLLLAAIVFVLPQEYSRRITHWVAGALGLFGLILGYAGMSAMESSDLSVGYLLLLSPCYLLAAVSLVLAERRTVSMRADGEASTGDV</sequence>
<reference evidence="2 3" key="1">
    <citation type="submission" date="2024-10" db="EMBL/GenBank/DDBJ databases">
        <title>The Natural Products Discovery Center: Release of the First 8490 Sequenced Strains for Exploring Actinobacteria Biosynthetic Diversity.</title>
        <authorList>
            <person name="Kalkreuter E."/>
            <person name="Kautsar S.A."/>
            <person name="Yang D."/>
            <person name="Bader C.D."/>
            <person name="Teijaro C.N."/>
            <person name="Fluegel L."/>
            <person name="Davis C.M."/>
            <person name="Simpson J.R."/>
            <person name="Lauterbach L."/>
            <person name="Steele A.D."/>
            <person name="Gui C."/>
            <person name="Meng S."/>
            <person name="Li G."/>
            <person name="Viehrig K."/>
            <person name="Ye F."/>
            <person name="Su P."/>
            <person name="Kiefer A.F."/>
            <person name="Nichols A."/>
            <person name="Cepeda A.J."/>
            <person name="Yan W."/>
            <person name="Fan B."/>
            <person name="Jiang Y."/>
            <person name="Adhikari A."/>
            <person name="Zheng C.-J."/>
            <person name="Schuster L."/>
            <person name="Cowan T.M."/>
            <person name="Smanski M.J."/>
            <person name="Chevrette M.G."/>
            <person name="De Carvalho L.P.S."/>
            <person name="Shen B."/>
        </authorList>
    </citation>
    <scope>NUCLEOTIDE SEQUENCE [LARGE SCALE GENOMIC DNA]</scope>
    <source>
        <strain evidence="2 3">NPDC049503</strain>
    </source>
</reference>
<dbReference type="RefSeq" id="WP_397026326.1">
    <property type="nucleotide sequence ID" value="NZ_JBITMB010000020.1"/>
</dbReference>
<name>A0ABW8AHA3_9ACTN</name>
<keyword evidence="1" id="KW-0472">Membrane</keyword>
<evidence type="ECO:0000313" key="2">
    <source>
        <dbReference type="EMBL" id="MFI7445827.1"/>
    </source>
</evidence>
<evidence type="ECO:0000313" key="3">
    <source>
        <dbReference type="Proteomes" id="UP001612928"/>
    </source>
</evidence>
<keyword evidence="1" id="KW-1133">Transmembrane helix</keyword>
<protein>
    <submittedName>
        <fullName evidence="2">Uncharacterized protein</fullName>
    </submittedName>
</protein>
<feature type="transmembrane region" description="Helical" evidence="1">
    <location>
        <begin position="83"/>
        <end position="101"/>
    </location>
</feature>
<proteinExistence type="predicted"/>
<organism evidence="2 3">
    <name type="scientific">Nonomuraea indica</name>
    <dbReference type="NCBI Taxonomy" id="1581193"/>
    <lineage>
        <taxon>Bacteria</taxon>
        <taxon>Bacillati</taxon>
        <taxon>Actinomycetota</taxon>
        <taxon>Actinomycetes</taxon>
        <taxon>Streptosporangiales</taxon>
        <taxon>Streptosporangiaceae</taxon>
        <taxon>Nonomuraea</taxon>
    </lineage>
</organism>
<comment type="caution">
    <text evidence="2">The sequence shown here is derived from an EMBL/GenBank/DDBJ whole genome shotgun (WGS) entry which is preliminary data.</text>
</comment>
<evidence type="ECO:0000256" key="1">
    <source>
        <dbReference type="SAM" id="Phobius"/>
    </source>
</evidence>
<gene>
    <name evidence="2" type="ORF">ACIBP5_38175</name>
</gene>
<accession>A0ABW8AHA3</accession>
<keyword evidence="1" id="KW-0812">Transmembrane</keyword>
<dbReference type="EMBL" id="JBITMB010000020">
    <property type="protein sequence ID" value="MFI7445827.1"/>
    <property type="molecule type" value="Genomic_DNA"/>
</dbReference>
<feature type="transmembrane region" description="Helical" evidence="1">
    <location>
        <begin position="58"/>
        <end position="76"/>
    </location>
</feature>
<keyword evidence="3" id="KW-1185">Reference proteome</keyword>